<dbReference type="InterPro" id="IPR020807">
    <property type="entry name" value="PKS_DH"/>
</dbReference>
<keyword evidence="1" id="KW-0596">Phosphopantetheine</keyword>
<evidence type="ECO:0000256" key="2">
    <source>
        <dbReference type="ARBA" id="ARBA00022553"/>
    </source>
</evidence>
<dbReference type="InterPro" id="IPR020843">
    <property type="entry name" value="ER"/>
</dbReference>
<dbReference type="SMART" id="SM00829">
    <property type="entry name" value="PKS_ER"/>
    <property type="match status" value="1"/>
</dbReference>
<dbReference type="InterPro" id="IPR036291">
    <property type="entry name" value="NAD(P)-bd_dom_sf"/>
</dbReference>
<dbReference type="STRING" id="767770.A0A1L9NIR3"/>
<dbReference type="CDD" id="cd02440">
    <property type="entry name" value="AdoMet_MTases"/>
    <property type="match status" value="1"/>
</dbReference>
<dbReference type="SUPFAM" id="SSF53335">
    <property type="entry name" value="S-adenosyl-L-methionine-dependent methyltransferases"/>
    <property type="match status" value="1"/>
</dbReference>
<dbReference type="InterPro" id="IPR057326">
    <property type="entry name" value="KR_dom"/>
</dbReference>
<dbReference type="InterPro" id="IPR014030">
    <property type="entry name" value="Ketoacyl_synth_N"/>
</dbReference>
<dbReference type="Gene3D" id="3.40.366.10">
    <property type="entry name" value="Malonyl-Coenzyme A Acyl Carrier Protein, domain 2"/>
    <property type="match status" value="1"/>
</dbReference>
<dbReference type="PROSITE" id="PS52004">
    <property type="entry name" value="KS3_2"/>
    <property type="match status" value="1"/>
</dbReference>
<feature type="active site" description="Proton donor; for dehydratase activity" evidence="8">
    <location>
        <position position="1225"/>
    </location>
</feature>
<dbReference type="OrthoDB" id="329835at2759"/>
<accession>A0A1L9NIR3</accession>
<evidence type="ECO:0000256" key="3">
    <source>
        <dbReference type="ARBA" id="ARBA00022679"/>
    </source>
</evidence>
<dbReference type="PANTHER" id="PTHR43775:SF29">
    <property type="entry name" value="ASPERFURANONE POLYKETIDE SYNTHASE AFOG-RELATED"/>
    <property type="match status" value="1"/>
</dbReference>
<evidence type="ECO:0000256" key="4">
    <source>
        <dbReference type="ARBA" id="ARBA00022857"/>
    </source>
</evidence>
<dbReference type="CDD" id="cd05195">
    <property type="entry name" value="enoyl_red"/>
    <property type="match status" value="1"/>
</dbReference>
<keyword evidence="5" id="KW-0560">Oxidoreductase</keyword>
<dbReference type="SUPFAM" id="SSF47336">
    <property type="entry name" value="ACP-like"/>
    <property type="match status" value="1"/>
</dbReference>
<evidence type="ECO:0000313" key="12">
    <source>
        <dbReference type="EMBL" id="OJI89072.1"/>
    </source>
</evidence>
<dbReference type="Pfam" id="PF00698">
    <property type="entry name" value="Acyl_transf_1"/>
    <property type="match status" value="1"/>
</dbReference>
<keyword evidence="13" id="KW-1185">Reference proteome</keyword>
<dbReference type="InterPro" id="IPR049551">
    <property type="entry name" value="PKS_DH_C"/>
</dbReference>
<evidence type="ECO:0000259" key="9">
    <source>
        <dbReference type="PROSITE" id="PS50075"/>
    </source>
</evidence>
<proteinExistence type="predicted"/>
<dbReference type="Pfam" id="PF23297">
    <property type="entry name" value="ACP_SdgA_C"/>
    <property type="match status" value="1"/>
</dbReference>
<dbReference type="VEuPathDB" id="FungiDB:ASPTUDRAFT_70709"/>
<keyword evidence="6" id="KW-0511">Multifunctional enzyme</keyword>
<keyword evidence="4" id="KW-0521">NADP</keyword>
<dbReference type="InterPro" id="IPR042104">
    <property type="entry name" value="PKS_dehydratase_sf"/>
</dbReference>
<evidence type="ECO:0000256" key="1">
    <source>
        <dbReference type="ARBA" id="ARBA00022450"/>
    </source>
</evidence>
<dbReference type="GO" id="GO:0004315">
    <property type="term" value="F:3-oxoacyl-[acyl-carrier-protein] synthase activity"/>
    <property type="evidence" value="ECO:0007669"/>
    <property type="project" value="InterPro"/>
</dbReference>
<dbReference type="InterPro" id="IPR006162">
    <property type="entry name" value="Ppantetheine_attach_site"/>
</dbReference>
<dbReference type="InterPro" id="IPR001227">
    <property type="entry name" value="Ac_transferase_dom_sf"/>
</dbReference>
<dbReference type="Proteomes" id="UP000184304">
    <property type="component" value="Unassembled WGS sequence"/>
</dbReference>
<dbReference type="InterPro" id="IPR049552">
    <property type="entry name" value="PKS_DH_N"/>
</dbReference>
<dbReference type="SUPFAM" id="SSF50129">
    <property type="entry name" value="GroES-like"/>
    <property type="match status" value="1"/>
</dbReference>
<reference evidence="13" key="1">
    <citation type="journal article" date="2017" name="Genome Biol.">
        <title>Comparative genomics reveals high biological diversity and specific adaptations in the industrially and medically important fungal genus Aspergillus.</title>
        <authorList>
            <person name="de Vries R.P."/>
            <person name="Riley R."/>
            <person name="Wiebenga A."/>
            <person name="Aguilar-Osorio G."/>
            <person name="Amillis S."/>
            <person name="Uchima C.A."/>
            <person name="Anderluh G."/>
            <person name="Asadollahi M."/>
            <person name="Askin M."/>
            <person name="Barry K."/>
            <person name="Battaglia E."/>
            <person name="Bayram O."/>
            <person name="Benocci T."/>
            <person name="Braus-Stromeyer S.A."/>
            <person name="Caldana C."/>
            <person name="Canovas D."/>
            <person name="Cerqueira G.C."/>
            <person name="Chen F."/>
            <person name="Chen W."/>
            <person name="Choi C."/>
            <person name="Clum A."/>
            <person name="Dos Santos R.A."/>
            <person name="Damasio A.R."/>
            <person name="Diallinas G."/>
            <person name="Emri T."/>
            <person name="Fekete E."/>
            <person name="Flipphi M."/>
            <person name="Freyberg S."/>
            <person name="Gallo A."/>
            <person name="Gournas C."/>
            <person name="Habgood R."/>
            <person name="Hainaut M."/>
            <person name="Harispe M.L."/>
            <person name="Henrissat B."/>
            <person name="Hilden K.S."/>
            <person name="Hope R."/>
            <person name="Hossain A."/>
            <person name="Karabika E."/>
            <person name="Karaffa L."/>
            <person name="Karanyi Z."/>
            <person name="Krasevec N."/>
            <person name="Kuo A."/>
            <person name="Kusch H."/>
            <person name="LaButti K."/>
            <person name="Lagendijk E.L."/>
            <person name="Lapidus A."/>
            <person name="Levasseur A."/>
            <person name="Lindquist E."/>
            <person name="Lipzen A."/>
            <person name="Logrieco A.F."/>
            <person name="MacCabe A."/>
            <person name="Maekelae M.R."/>
            <person name="Malavazi I."/>
            <person name="Melin P."/>
            <person name="Meyer V."/>
            <person name="Mielnichuk N."/>
            <person name="Miskei M."/>
            <person name="Molnar A.P."/>
            <person name="Mule G."/>
            <person name="Ngan C.Y."/>
            <person name="Orejas M."/>
            <person name="Orosz E."/>
            <person name="Ouedraogo J.P."/>
            <person name="Overkamp K.M."/>
            <person name="Park H.-S."/>
            <person name="Perrone G."/>
            <person name="Piumi F."/>
            <person name="Punt P.J."/>
            <person name="Ram A.F."/>
            <person name="Ramon A."/>
            <person name="Rauscher S."/>
            <person name="Record E."/>
            <person name="Riano-Pachon D.M."/>
            <person name="Robert V."/>
            <person name="Roehrig J."/>
            <person name="Ruller R."/>
            <person name="Salamov A."/>
            <person name="Salih N.S."/>
            <person name="Samson R.A."/>
            <person name="Sandor E."/>
            <person name="Sanguinetti M."/>
            <person name="Schuetze T."/>
            <person name="Sepcic K."/>
            <person name="Shelest E."/>
            <person name="Sherlock G."/>
            <person name="Sophianopoulou V."/>
            <person name="Squina F.M."/>
            <person name="Sun H."/>
            <person name="Susca A."/>
            <person name="Todd R.B."/>
            <person name="Tsang A."/>
            <person name="Unkles S.E."/>
            <person name="van de Wiele N."/>
            <person name="van Rossen-Uffink D."/>
            <person name="Oliveira J.V."/>
            <person name="Vesth T.C."/>
            <person name="Visser J."/>
            <person name="Yu J.-H."/>
            <person name="Zhou M."/>
            <person name="Andersen M.R."/>
            <person name="Archer D.B."/>
            <person name="Baker S.E."/>
            <person name="Benoit I."/>
            <person name="Brakhage A.A."/>
            <person name="Braus G.H."/>
            <person name="Fischer R."/>
            <person name="Frisvad J.C."/>
            <person name="Goldman G.H."/>
            <person name="Houbraken J."/>
            <person name="Oakley B."/>
            <person name="Pocsi I."/>
            <person name="Scazzocchio C."/>
            <person name="Seiboth B."/>
            <person name="vanKuyk P.A."/>
            <person name="Wortman J."/>
            <person name="Dyer P.S."/>
            <person name="Grigoriev I.V."/>
        </authorList>
    </citation>
    <scope>NUCLEOTIDE SEQUENCE [LARGE SCALE GENOMIC DNA]</scope>
    <source>
        <strain evidence="13">CBS 134.48</strain>
    </source>
</reference>
<dbReference type="PROSITE" id="PS50075">
    <property type="entry name" value="CARRIER"/>
    <property type="match status" value="1"/>
</dbReference>
<dbReference type="OMA" id="QWDFTDI"/>
<dbReference type="Pfam" id="PF16197">
    <property type="entry name" value="KAsynt_C_assoc"/>
    <property type="match status" value="1"/>
</dbReference>
<dbReference type="InterPro" id="IPR011032">
    <property type="entry name" value="GroES-like_sf"/>
</dbReference>
<dbReference type="InterPro" id="IPR013217">
    <property type="entry name" value="Methyltransf_12"/>
</dbReference>
<dbReference type="Pfam" id="PF14765">
    <property type="entry name" value="PS-DH"/>
    <property type="match status" value="1"/>
</dbReference>
<dbReference type="InterPro" id="IPR029063">
    <property type="entry name" value="SAM-dependent_MTases_sf"/>
</dbReference>
<dbReference type="Gene3D" id="3.40.47.10">
    <property type="match status" value="1"/>
</dbReference>
<feature type="domain" description="Ketosynthase family 3 (KS3)" evidence="10">
    <location>
        <begin position="18"/>
        <end position="456"/>
    </location>
</feature>
<dbReference type="Gene3D" id="3.40.50.720">
    <property type="entry name" value="NAD(P)-binding Rossmann-like Domain"/>
    <property type="match status" value="2"/>
</dbReference>
<evidence type="ECO:0000256" key="5">
    <source>
        <dbReference type="ARBA" id="ARBA00023002"/>
    </source>
</evidence>
<dbReference type="GO" id="GO:1901336">
    <property type="term" value="P:lactone biosynthetic process"/>
    <property type="evidence" value="ECO:0007669"/>
    <property type="project" value="UniProtKB-ARBA"/>
</dbReference>
<dbReference type="SMART" id="SM00823">
    <property type="entry name" value="PKS_PP"/>
    <property type="match status" value="1"/>
</dbReference>
<dbReference type="InterPro" id="IPR016036">
    <property type="entry name" value="Malonyl_transacylase_ACP-bd"/>
</dbReference>
<dbReference type="InterPro" id="IPR020806">
    <property type="entry name" value="PKS_PP-bd"/>
</dbReference>
<dbReference type="SMART" id="SM00827">
    <property type="entry name" value="PKS_AT"/>
    <property type="match status" value="1"/>
</dbReference>
<dbReference type="SMART" id="SM00822">
    <property type="entry name" value="PKS_KR"/>
    <property type="match status" value="1"/>
</dbReference>
<dbReference type="InterPro" id="IPR014031">
    <property type="entry name" value="Ketoacyl_synth_C"/>
</dbReference>
<dbReference type="GO" id="GO:0031177">
    <property type="term" value="F:phosphopantetheine binding"/>
    <property type="evidence" value="ECO:0007669"/>
    <property type="project" value="InterPro"/>
</dbReference>
<sequence length="2607" mass="286163">MVSSSGNRVHDAPGGNILAPLAVVGMSLKFPQDATSPEAFWNMLVEGRCVSTEFPSNRMNIDAHHDAERGRLHSVTCRGAHFMKEDLGLFDAPFFGITDADAKAMDPQQRLALETVYRALENAGLPIEQVAGSKTSVFAGSFCSDYHMLQIKDPLNVPKNATAGTGRNMTANRISWFYDFLGPSATVDTACSSSLMAVDLACQSIWGGDAAMVLQSLSLLIAGLGVAIGCNVILAPEMTIGLDNLGLLSRDGHSYSFDKRANGYARGEGVGAVVIKRLDDAIADGDTVRAVIRSSSSNQDGKTPGILQPSKDAQARLIRDTYQKAGLDMGVTRYFEAHGTGTPIGDPIEARAIGTAFRSYRSEETPLYVGSVKSNIGHLEGASGIAGFIKAVLVLEKGVIPPNSSNLQNTNPQIDEDYLRLNIIKSAIVWPTTGLRRASVSSFGFGGANSHIVLDDAYNSLRLNGFEEVGHQTVIVPALEQINGIPKLNGHHSTNGVDKLNDSPVACKSVPKLLVWSAADQTGIKRLAESWSTYLSDLSVEETEEYLRDLAHTLCGRRSHWAWRSFVVAKPGVLLQELANQFSPATQSVDSPHLAFVFTGQGAQWYAMGRELIGHYEDFTKSLTELGAYLKELGCSWDILEELQKPGLNSNVNDPSYGQPLCTALQIALVDLLESWGISPAAVVGHSSGEIAAAYSSGALTKWSALKIAYFRGSLAGELGRSSSMKGAMLAVGLSRENAQKYLDKLEPQFERSEVVVACVNSPQSVTISGKLEQIEALHDLLNGDGAFSRKLAVNVAYHSFQMREIADRYFTALGDLESPCKRKKRGPFMVSSVTGTLISSERLVEPEYWVNNMVSPVLFNDAVSYLCSQSGKTYKKIDGSHRHCVKIDHLLEIGPHCALQGPCRDIVSVLRKSDKVSYVPFLVRNRSALECAMEAAGRLHCSGYPIKLTSVNGYGDAKARRRPRVLVDLPDYPFNHSTSYWHESRLSEGYRFRQYGYLELLGAPEPNGNPMEATWRNIIRVSDIPWVQDHKINSTILYPGAGMLVMAIEAIKQLADPDRLLTGFNIRDAVFSTALQIPTHAEGIEVNVHLKRTKEGRSDATGWFEWRIYAYDNGNWVENSTGSIQALYESQYTGLDANIREERAWESHLLEAYNRAVRSCTSTFDPKTFYVHLNSCGYQYGPGFAAIQSIGYNESDCKTLVTDIRTFQPTGVYPAHTIHPTTLDAIIQMAAGLDSDMGQNVTNVAVPVRIDRLWLSNTGDLSHPKVDAIKAYAACGQSAVGYRSYSMTAVDREVSKVLLNLEGLKVAAIAGGGTTPVSDQFMTENLCHYIAHKPDIDLLTSEEAQRLYGVHESQVIEPVEYYTELDFLAATCVSRYAALFREEERDNMPPHLNKYIDWALEVKRTLDQGLFEFSSKQCLDLMHDDDYVGKLHKRVENGSKRGQLTSTLCRNLAGFVSDPLSHLFGNNLLADVYREMLCADSIKSRLDRVIGALGHKNPRMKILEVGAGTGAMTDFCIRALSMDSPADPNLRRYGQWDFTDISSSFFPGAQEMFAAEGQRMRFKVLDIEKDPEIQGFECGTYDMVVAFMVIHATKDLIVSLSNVRKLLKKGGKLLLFEITHLHPLRLNLIFGLLDGWWRSTETYRQTGPCISSEKWGELLKETGFSGCDVVVDDYEADICREGSMIVSTAVAPLPTDITAVNIIINPEDQTQADLAAAISDRLQQLSISRITLTSMADIAQRKLSANLLDISLLEATTPFVCDMNSSEYESLQALVASTKSLIWVDEGGGRQPHPKYRLLDGLFRALSGEMYRARLTNLSLERHSSREHKAAQICKLVLSVIGDVERGADTEYTEIDGILHISRLVDARSLSQEVARKALPQHEELLPYGSGPSLRLKIGSPGLLNTLHFIEDRSLEKPLGPKDIRIKVKAAGLNFRDVLVALGRLESDTLGAEFAGEVVQVGDQCQKFRPGDRVVAFHACRYANYVILREDMPIVGIKDEKMPFTTAAAIPVAYATAWISLTKIAALQAGESILIHSGAGGTGQAAILVAQYLGATVFATVSTEEKRQLLMDRYNIPTEHIFSSRNTLFAKGIRRLTADRGVDVVLNSLSGDGLIASWECIAPYGRFVEIGKNDILSNSKLPMHQFERNVSFTATDLAGMSMDRPHIIRGALETVFSLLEEGKLGLIHPLQVRGIADIEQAFRQMQTGKNSGKTVLEMRDTDEVMTVLDTKPTYTFRPDATYVIAGGLGGLGQSISRWLVERGARNLILLSRSGPASLHARSLIEELHARGVRVITPACDITNRELLKTVLEVCSQLMPPIKGCVQASMVVRAHNFESLPYQSWKETTAPKVQGSWYLHELLPRGMDFFVLMSSVSGIMGVVSDSGYAAGNTFEDGLARYRVGIGEKAVSLDLGLFLTAGYLKENPESRELFLSKTVLNEIQESHLHALLDTYCDPTQGPISMQESQVVVGITPSRQKLKTNKAEWLDRPLFRHLSLTDGSTESGNSEDSSNLAALFAGASSTEEATAIAMRATREKLSIMMSTPVNEIDTDKPIHQYGVDSLAGVELRNWFARELRADLAMFDILGGASLASVVTLAVGKSEYRR</sequence>
<dbReference type="Gene3D" id="3.40.50.150">
    <property type="entry name" value="Vaccinia Virus protein VP39"/>
    <property type="match status" value="1"/>
</dbReference>
<dbReference type="Pfam" id="PF00109">
    <property type="entry name" value="ketoacyl-synt"/>
    <property type="match status" value="1"/>
</dbReference>
<dbReference type="InterPro" id="IPR020841">
    <property type="entry name" value="PKS_Beta-ketoAc_synthase_dom"/>
</dbReference>
<dbReference type="SUPFAM" id="SSF53901">
    <property type="entry name" value="Thiolase-like"/>
    <property type="match status" value="1"/>
</dbReference>
<dbReference type="SUPFAM" id="SSF52151">
    <property type="entry name" value="FabD/lysophospholipase-like"/>
    <property type="match status" value="1"/>
</dbReference>
<dbReference type="FunFam" id="3.40.50.720:FF:000209">
    <property type="entry name" value="Polyketide synthase Pks12"/>
    <property type="match status" value="1"/>
</dbReference>
<dbReference type="InterPro" id="IPR049900">
    <property type="entry name" value="PKS_mFAS_DH"/>
</dbReference>
<dbReference type="InterPro" id="IPR013154">
    <property type="entry name" value="ADH-like_N"/>
</dbReference>
<evidence type="ECO:0000259" key="11">
    <source>
        <dbReference type="PROSITE" id="PS52019"/>
    </source>
</evidence>
<dbReference type="Pfam" id="PF02801">
    <property type="entry name" value="Ketoacyl-synt_C"/>
    <property type="match status" value="1"/>
</dbReference>
<dbReference type="SUPFAM" id="SSF55048">
    <property type="entry name" value="Probable ACP-binding domain of malonyl-CoA ACP transacylase"/>
    <property type="match status" value="1"/>
</dbReference>
<feature type="region of interest" description="C-terminal hotdog fold" evidence="8">
    <location>
        <begin position="1162"/>
        <end position="1316"/>
    </location>
</feature>
<organism evidence="12 13">
    <name type="scientific">Aspergillus tubingensis (strain CBS 134.48)</name>
    <dbReference type="NCBI Taxonomy" id="767770"/>
    <lineage>
        <taxon>Eukaryota</taxon>
        <taxon>Fungi</taxon>
        <taxon>Dikarya</taxon>
        <taxon>Ascomycota</taxon>
        <taxon>Pezizomycotina</taxon>
        <taxon>Eurotiomycetes</taxon>
        <taxon>Eurotiomycetidae</taxon>
        <taxon>Eurotiales</taxon>
        <taxon>Aspergillaceae</taxon>
        <taxon>Aspergillus</taxon>
        <taxon>Aspergillus subgen. Circumdati</taxon>
    </lineage>
</organism>
<dbReference type="PROSITE" id="PS00606">
    <property type="entry name" value="KS3_1"/>
    <property type="match status" value="1"/>
</dbReference>
<keyword evidence="7" id="KW-0012">Acyltransferase</keyword>
<dbReference type="Gene3D" id="3.30.70.3290">
    <property type="match status" value="1"/>
</dbReference>
<dbReference type="InterPro" id="IPR009081">
    <property type="entry name" value="PP-bd_ACP"/>
</dbReference>
<feature type="domain" description="PKS/mFAS DH" evidence="11">
    <location>
        <begin position="999"/>
        <end position="1316"/>
    </location>
</feature>
<evidence type="ECO:0000256" key="7">
    <source>
        <dbReference type="ARBA" id="ARBA00023315"/>
    </source>
</evidence>
<dbReference type="PROSITE" id="PS00012">
    <property type="entry name" value="PHOSPHOPANTETHEINE"/>
    <property type="match status" value="1"/>
</dbReference>
<evidence type="ECO:0000256" key="6">
    <source>
        <dbReference type="ARBA" id="ARBA00023268"/>
    </source>
</evidence>
<dbReference type="PROSITE" id="PS52019">
    <property type="entry name" value="PKS_MFAS_DH"/>
    <property type="match status" value="1"/>
</dbReference>
<keyword evidence="3" id="KW-0808">Transferase</keyword>
<dbReference type="Pfam" id="PF13602">
    <property type="entry name" value="ADH_zinc_N_2"/>
    <property type="match status" value="1"/>
</dbReference>
<dbReference type="Gene3D" id="3.10.129.110">
    <property type="entry name" value="Polyketide synthase dehydratase"/>
    <property type="match status" value="1"/>
</dbReference>
<dbReference type="InterPro" id="IPR018201">
    <property type="entry name" value="Ketoacyl_synth_AS"/>
</dbReference>
<dbReference type="EMBL" id="KV878178">
    <property type="protein sequence ID" value="OJI89072.1"/>
    <property type="molecule type" value="Genomic_DNA"/>
</dbReference>
<dbReference type="Pfam" id="PF08242">
    <property type="entry name" value="Methyltransf_12"/>
    <property type="match status" value="1"/>
</dbReference>
<dbReference type="InterPro" id="IPR014043">
    <property type="entry name" value="Acyl_transferase_dom"/>
</dbReference>
<dbReference type="InterPro" id="IPR036736">
    <property type="entry name" value="ACP-like_sf"/>
</dbReference>
<dbReference type="InterPro" id="IPR016035">
    <property type="entry name" value="Acyl_Trfase/lysoPLipase"/>
</dbReference>
<dbReference type="Pfam" id="PF08240">
    <property type="entry name" value="ADH_N"/>
    <property type="match status" value="1"/>
</dbReference>
<feature type="active site" description="Proton acceptor; for dehydratase activity" evidence="8">
    <location>
        <position position="1031"/>
    </location>
</feature>
<protein>
    <submittedName>
        <fullName evidence="12">Uncharacterized protein</fullName>
    </submittedName>
</protein>
<dbReference type="GO" id="GO:0004312">
    <property type="term" value="F:fatty acid synthase activity"/>
    <property type="evidence" value="ECO:0007669"/>
    <property type="project" value="TreeGrafter"/>
</dbReference>
<dbReference type="Pfam" id="PF08659">
    <property type="entry name" value="KR"/>
    <property type="match status" value="1"/>
</dbReference>
<evidence type="ECO:0000256" key="8">
    <source>
        <dbReference type="PROSITE-ProRule" id="PRU01363"/>
    </source>
</evidence>
<evidence type="ECO:0000313" key="13">
    <source>
        <dbReference type="Proteomes" id="UP000184304"/>
    </source>
</evidence>
<evidence type="ECO:0000259" key="10">
    <source>
        <dbReference type="PROSITE" id="PS52004"/>
    </source>
</evidence>
<dbReference type="Gene3D" id="1.10.1200.10">
    <property type="entry name" value="ACP-like"/>
    <property type="match status" value="1"/>
</dbReference>
<dbReference type="InterPro" id="IPR013968">
    <property type="entry name" value="PKS_KR"/>
</dbReference>
<dbReference type="InterPro" id="IPR032821">
    <property type="entry name" value="PKS_assoc"/>
</dbReference>
<gene>
    <name evidence="12" type="ORF">ASPTUDRAFT_70709</name>
</gene>
<dbReference type="SMART" id="SM00825">
    <property type="entry name" value="PKS_KS"/>
    <property type="match status" value="1"/>
</dbReference>
<feature type="region of interest" description="N-terminal hotdog fold" evidence="8">
    <location>
        <begin position="999"/>
        <end position="1132"/>
    </location>
</feature>
<feature type="domain" description="Carrier" evidence="9">
    <location>
        <begin position="2525"/>
        <end position="2603"/>
    </location>
</feature>
<dbReference type="GO" id="GO:0006633">
    <property type="term" value="P:fatty acid biosynthetic process"/>
    <property type="evidence" value="ECO:0007669"/>
    <property type="project" value="InterPro"/>
</dbReference>
<dbReference type="Gene3D" id="3.90.180.10">
    <property type="entry name" value="Medium-chain alcohol dehydrogenases, catalytic domain"/>
    <property type="match status" value="1"/>
</dbReference>
<dbReference type="SMART" id="SM00826">
    <property type="entry name" value="PKS_DH"/>
    <property type="match status" value="1"/>
</dbReference>
<name>A0A1L9NIR3_ASPTC</name>
<keyword evidence="2" id="KW-0597">Phosphoprotein</keyword>
<dbReference type="SUPFAM" id="SSF51735">
    <property type="entry name" value="NAD(P)-binding Rossmann-fold domains"/>
    <property type="match status" value="2"/>
</dbReference>
<dbReference type="InterPro" id="IPR050091">
    <property type="entry name" value="PKS_NRPS_Biosynth_Enz"/>
</dbReference>
<dbReference type="Pfam" id="PF21089">
    <property type="entry name" value="PKS_DH_N"/>
    <property type="match status" value="1"/>
</dbReference>
<dbReference type="GO" id="GO:0016491">
    <property type="term" value="F:oxidoreductase activity"/>
    <property type="evidence" value="ECO:0007669"/>
    <property type="project" value="UniProtKB-KW"/>
</dbReference>
<dbReference type="PANTHER" id="PTHR43775">
    <property type="entry name" value="FATTY ACID SYNTHASE"/>
    <property type="match status" value="1"/>
</dbReference>
<dbReference type="GO" id="GO:0044550">
    <property type="term" value="P:secondary metabolite biosynthetic process"/>
    <property type="evidence" value="ECO:0007669"/>
    <property type="project" value="UniProtKB-ARBA"/>
</dbReference>
<dbReference type="InterPro" id="IPR016039">
    <property type="entry name" value="Thiolase-like"/>
</dbReference>
<dbReference type="CDD" id="cd00833">
    <property type="entry name" value="PKS"/>
    <property type="match status" value="1"/>
</dbReference>